<feature type="region of interest" description="Disordered" evidence="1">
    <location>
        <begin position="231"/>
        <end position="257"/>
    </location>
</feature>
<dbReference type="KEGG" id="kne:92181025"/>
<protein>
    <recommendedName>
        <fullName evidence="5">Peroxin-14</fullName>
    </recommendedName>
</protein>
<reference evidence="3 4" key="1">
    <citation type="journal article" date="2024" name="bioRxiv">
        <title>Comparative genomics of Cryptococcus and Kwoniella reveals pathogenesis evolution and contrasting karyotype dynamics via intercentromeric recombination or chromosome fusion.</title>
        <authorList>
            <person name="Coelho M.A."/>
            <person name="David-Palma M."/>
            <person name="Shea T."/>
            <person name="Bowers K."/>
            <person name="McGinley-Smith S."/>
            <person name="Mohammad A.W."/>
            <person name="Gnirke A."/>
            <person name="Yurkov A.M."/>
            <person name="Nowrousian M."/>
            <person name="Sun S."/>
            <person name="Cuomo C.A."/>
            <person name="Heitman J."/>
        </authorList>
    </citation>
    <scope>NUCLEOTIDE SEQUENCE [LARGE SCALE GENOMIC DNA]</scope>
    <source>
        <strain evidence="3 4">CBS 13917</strain>
    </source>
</reference>
<dbReference type="EMBL" id="JBCAWK010000007">
    <property type="protein sequence ID" value="KAK8853066.1"/>
    <property type="molecule type" value="Genomic_DNA"/>
</dbReference>
<accession>A0AAW0YKY1</accession>
<feature type="transmembrane region" description="Helical" evidence="2">
    <location>
        <begin position="114"/>
        <end position="140"/>
    </location>
</feature>
<keyword evidence="4" id="KW-1185">Reference proteome</keyword>
<feature type="compositionally biased region" description="Pro residues" evidence="1">
    <location>
        <begin position="1"/>
        <end position="11"/>
    </location>
</feature>
<proteinExistence type="predicted"/>
<keyword evidence="2" id="KW-0812">Transmembrane</keyword>
<evidence type="ECO:0000256" key="2">
    <source>
        <dbReference type="SAM" id="Phobius"/>
    </source>
</evidence>
<organism evidence="3 4">
    <name type="scientific">Kwoniella newhampshirensis</name>
    <dbReference type="NCBI Taxonomy" id="1651941"/>
    <lineage>
        <taxon>Eukaryota</taxon>
        <taxon>Fungi</taxon>
        <taxon>Dikarya</taxon>
        <taxon>Basidiomycota</taxon>
        <taxon>Agaricomycotina</taxon>
        <taxon>Tremellomycetes</taxon>
        <taxon>Tremellales</taxon>
        <taxon>Cryptococcaceae</taxon>
        <taxon>Kwoniella</taxon>
    </lineage>
</organism>
<evidence type="ECO:0008006" key="5">
    <source>
        <dbReference type="Google" id="ProtNLM"/>
    </source>
</evidence>
<feature type="compositionally biased region" description="Polar residues" evidence="1">
    <location>
        <begin position="16"/>
        <end position="34"/>
    </location>
</feature>
<dbReference type="RefSeq" id="XP_066802252.1">
    <property type="nucleotide sequence ID" value="XM_066946873.1"/>
</dbReference>
<keyword evidence="2" id="KW-1133">Transmembrane helix</keyword>
<gene>
    <name evidence="3" type="ORF">IAR55_003767</name>
</gene>
<dbReference type="GeneID" id="92181025"/>
<feature type="region of interest" description="Disordered" evidence="1">
    <location>
        <begin position="1"/>
        <end position="64"/>
    </location>
</feature>
<feature type="compositionally biased region" description="Basic and acidic residues" evidence="1">
    <location>
        <begin position="197"/>
        <end position="216"/>
    </location>
</feature>
<evidence type="ECO:0000256" key="1">
    <source>
        <dbReference type="SAM" id="MobiDB-lite"/>
    </source>
</evidence>
<name>A0AAW0YKY1_9TREE</name>
<feature type="region of interest" description="Disordered" evidence="1">
    <location>
        <begin position="178"/>
        <end position="216"/>
    </location>
</feature>
<sequence>MSDPASGPPSPVKGDPTSNPLFGATPPSSTTNDNDAPAQPPSQVGSAGVAETSDPLFGASPPLDDVVERPIHSQAILGIPMSGGTRSYRGGEDMIPRSSLNSTTRSIPTFMRRVTFLLSLVLGISSTVAGIWSFFILPLLHASFSARKALVDQQSDRMERLVEGLRGLRGHKMYAATVDSGLRGTRRTPGGNGASEEQEKSRDVNRNGGEKEVSAEKKELLRLHEATLREIDSSTTSSQHEHDLSPVTPPSHSDLIPTPISSLRTLTTSLRALTTALDSTSTTRTSLISTLESYTSHLHRQLFVARPTASGFGGFSIGMGTLGANLSRESGGGGGGLESKGEEWDAVRKEVRAIKGMVLNRRSFAPTPGTNGVGT</sequence>
<evidence type="ECO:0000313" key="4">
    <source>
        <dbReference type="Proteomes" id="UP001388673"/>
    </source>
</evidence>
<comment type="caution">
    <text evidence="3">The sequence shown here is derived from an EMBL/GenBank/DDBJ whole genome shotgun (WGS) entry which is preliminary data.</text>
</comment>
<dbReference type="AlphaFoldDB" id="A0AAW0YKY1"/>
<evidence type="ECO:0000313" key="3">
    <source>
        <dbReference type="EMBL" id="KAK8853066.1"/>
    </source>
</evidence>
<dbReference type="Proteomes" id="UP001388673">
    <property type="component" value="Unassembled WGS sequence"/>
</dbReference>
<keyword evidence="2" id="KW-0472">Membrane</keyword>